<name>A0ABP1RLV9_9HEXA</name>
<feature type="transmembrane region" description="Helical" evidence="1">
    <location>
        <begin position="211"/>
        <end position="232"/>
    </location>
</feature>
<feature type="transmembrane region" description="Helical" evidence="1">
    <location>
        <begin position="12"/>
        <end position="35"/>
    </location>
</feature>
<keyword evidence="1" id="KW-1133">Transmembrane helix</keyword>
<evidence type="ECO:0000256" key="1">
    <source>
        <dbReference type="SAM" id="Phobius"/>
    </source>
</evidence>
<feature type="transmembrane region" description="Helical" evidence="1">
    <location>
        <begin position="76"/>
        <end position="102"/>
    </location>
</feature>
<organism evidence="2 3">
    <name type="scientific">Orchesella dallaii</name>
    <dbReference type="NCBI Taxonomy" id="48710"/>
    <lineage>
        <taxon>Eukaryota</taxon>
        <taxon>Metazoa</taxon>
        <taxon>Ecdysozoa</taxon>
        <taxon>Arthropoda</taxon>
        <taxon>Hexapoda</taxon>
        <taxon>Collembola</taxon>
        <taxon>Entomobryomorpha</taxon>
        <taxon>Entomobryoidea</taxon>
        <taxon>Orchesellidae</taxon>
        <taxon>Orchesellinae</taxon>
        <taxon>Orchesella</taxon>
    </lineage>
</organism>
<evidence type="ECO:0000313" key="3">
    <source>
        <dbReference type="Proteomes" id="UP001642540"/>
    </source>
</evidence>
<keyword evidence="1" id="KW-0472">Membrane</keyword>
<accession>A0ABP1RLV9</accession>
<dbReference type="Proteomes" id="UP001642540">
    <property type="component" value="Unassembled WGS sequence"/>
</dbReference>
<keyword evidence="3" id="KW-1185">Reference proteome</keyword>
<evidence type="ECO:0000313" key="2">
    <source>
        <dbReference type="EMBL" id="CAL8130282.1"/>
    </source>
</evidence>
<keyword evidence="1" id="KW-0812">Transmembrane</keyword>
<proteinExistence type="predicted"/>
<comment type="caution">
    <text evidence="2">The sequence shown here is derived from an EMBL/GenBank/DDBJ whole genome shotgun (WGS) entry which is preliminary data.</text>
</comment>
<sequence>MVVSNYKEIPAALVSMAFMSGAISVMAWAPSAVIISNPYEFVNRINSLARLQAQLDTNMSIYRTQPWYDLENRWKWIAFLLKVLVMSYAIIPAALLTTMIIAPEPVDPFFYTVPLILPTGPACRAILSCTSSGGSIVSSSRCLDTLKLIPVRRELNWKFVKWFKALRIANENFNGQISIIFAIFAADGFLIFVVCNVVTINRYNISIEVYWIAPTISAICAFITYGFIPILFETNRKSKLLLWIRSIETEMQGTGRNKKGTRQEFRCLRPIAFQCGPFMAVECGFDQMLFSGILERTFDAFLLFQ</sequence>
<evidence type="ECO:0008006" key="4">
    <source>
        <dbReference type="Google" id="ProtNLM"/>
    </source>
</evidence>
<gene>
    <name evidence="2" type="ORF">ODALV1_LOCUS23655</name>
</gene>
<dbReference type="EMBL" id="CAXLJM020000081">
    <property type="protein sequence ID" value="CAL8130282.1"/>
    <property type="molecule type" value="Genomic_DNA"/>
</dbReference>
<protein>
    <recommendedName>
        <fullName evidence="4">G protein-coupled receptor</fullName>
    </recommendedName>
</protein>
<feature type="transmembrane region" description="Helical" evidence="1">
    <location>
        <begin position="177"/>
        <end position="199"/>
    </location>
</feature>
<reference evidence="2 3" key="1">
    <citation type="submission" date="2024-08" db="EMBL/GenBank/DDBJ databases">
        <authorList>
            <person name="Cucini C."/>
            <person name="Frati F."/>
        </authorList>
    </citation>
    <scope>NUCLEOTIDE SEQUENCE [LARGE SCALE GENOMIC DNA]</scope>
</reference>